<organism evidence="1 2">
    <name type="scientific">Brassica rapa subsp. trilocularis</name>
    <dbReference type="NCBI Taxonomy" id="1813537"/>
    <lineage>
        <taxon>Eukaryota</taxon>
        <taxon>Viridiplantae</taxon>
        <taxon>Streptophyta</taxon>
        <taxon>Embryophyta</taxon>
        <taxon>Tracheophyta</taxon>
        <taxon>Spermatophyta</taxon>
        <taxon>Magnoliopsida</taxon>
        <taxon>eudicotyledons</taxon>
        <taxon>Gunneridae</taxon>
        <taxon>Pentapetalae</taxon>
        <taxon>rosids</taxon>
        <taxon>malvids</taxon>
        <taxon>Brassicales</taxon>
        <taxon>Brassicaceae</taxon>
        <taxon>Brassiceae</taxon>
        <taxon>Brassica</taxon>
    </lineage>
</organism>
<accession>A0ABQ7M5K0</accession>
<dbReference type="EMBL" id="JADBGQ010000006">
    <property type="protein sequence ID" value="KAG5393251.1"/>
    <property type="molecule type" value="Genomic_DNA"/>
</dbReference>
<proteinExistence type="predicted"/>
<sequence>MAIEPLGFPQPTTTTDDLEDLYMVYRVDRGVVLDLASASETPETPILEILAELGLSFTQVLPNFLRHLITFLVRAREEGLPFGFGEFCHQGESQNFPPVSASGSPRY</sequence>
<keyword evidence="2" id="KW-1185">Reference proteome</keyword>
<evidence type="ECO:0000313" key="1">
    <source>
        <dbReference type="EMBL" id="KAG5393251.1"/>
    </source>
</evidence>
<protein>
    <submittedName>
        <fullName evidence="1">Uncharacterized protein</fullName>
    </submittedName>
</protein>
<dbReference type="Proteomes" id="UP000823674">
    <property type="component" value="Chromosome A06"/>
</dbReference>
<name>A0ABQ7M5K0_BRACM</name>
<reference evidence="1 2" key="1">
    <citation type="submission" date="2021-03" db="EMBL/GenBank/DDBJ databases">
        <authorList>
            <person name="King G.J."/>
            <person name="Bancroft I."/>
            <person name="Baten A."/>
            <person name="Bloomfield J."/>
            <person name="Borpatragohain P."/>
            <person name="He Z."/>
            <person name="Irish N."/>
            <person name="Irwin J."/>
            <person name="Liu K."/>
            <person name="Mauleon R.P."/>
            <person name="Moore J."/>
            <person name="Morris R."/>
            <person name="Ostergaard L."/>
            <person name="Wang B."/>
            <person name="Wells R."/>
        </authorList>
    </citation>
    <scope>NUCLEOTIDE SEQUENCE [LARGE SCALE GENOMIC DNA]</scope>
    <source>
        <strain evidence="1">R-o-18</strain>
        <tissue evidence="1">Leaf</tissue>
    </source>
</reference>
<comment type="caution">
    <text evidence="1">The sequence shown here is derived from an EMBL/GenBank/DDBJ whole genome shotgun (WGS) entry which is preliminary data.</text>
</comment>
<evidence type="ECO:0000313" key="2">
    <source>
        <dbReference type="Proteomes" id="UP000823674"/>
    </source>
</evidence>
<gene>
    <name evidence="1" type="primary">A06g504300.1_BraROA</name>
    <name evidence="1" type="ORF">IGI04_023214</name>
</gene>